<dbReference type="RefSeq" id="WP_139465209.1">
    <property type="nucleotide sequence ID" value="NZ_VDHJ01000004.1"/>
</dbReference>
<gene>
    <name evidence="2" type="ORF">FHE74_03950</name>
</gene>
<dbReference type="OrthoDB" id="4420063at2"/>
<evidence type="ECO:0000256" key="1">
    <source>
        <dbReference type="SAM" id="MobiDB-lite"/>
    </source>
</evidence>
<dbReference type="Proteomes" id="UP000312032">
    <property type="component" value="Unassembled WGS sequence"/>
</dbReference>
<comment type="caution">
    <text evidence="2">The sequence shown here is derived from an EMBL/GenBank/DDBJ whole genome shotgun (WGS) entry which is preliminary data.</text>
</comment>
<feature type="compositionally biased region" description="Basic and acidic residues" evidence="1">
    <location>
        <begin position="42"/>
        <end position="92"/>
    </location>
</feature>
<keyword evidence="3" id="KW-1185">Reference proteome</keyword>
<feature type="compositionally biased region" description="Polar residues" evidence="1">
    <location>
        <begin position="13"/>
        <end position="36"/>
    </location>
</feature>
<accession>A0A5C4U5N0</accession>
<reference evidence="2 3" key="1">
    <citation type="submission" date="2019-06" db="EMBL/GenBank/DDBJ databases">
        <authorList>
            <person name="Li J."/>
        </authorList>
    </citation>
    <scope>NUCLEOTIDE SEQUENCE [LARGE SCALE GENOMIC DNA]</scope>
    <source>
        <strain evidence="2 3">LMG 28165</strain>
    </source>
</reference>
<name>A0A5C4U5N0_9CORY</name>
<proteinExistence type="predicted"/>
<protein>
    <recommendedName>
        <fullName evidence="4">Scaffolding protein</fullName>
    </recommendedName>
</protein>
<feature type="region of interest" description="Disordered" evidence="1">
    <location>
        <begin position="143"/>
        <end position="176"/>
    </location>
</feature>
<feature type="region of interest" description="Disordered" evidence="1">
    <location>
        <begin position="1"/>
        <end position="92"/>
    </location>
</feature>
<evidence type="ECO:0000313" key="3">
    <source>
        <dbReference type="Proteomes" id="UP000312032"/>
    </source>
</evidence>
<feature type="compositionally biased region" description="Low complexity" evidence="1">
    <location>
        <begin position="1"/>
        <end position="12"/>
    </location>
</feature>
<organism evidence="2 3">
    <name type="scientific">Corynebacterium tapiri</name>
    <dbReference type="NCBI Taxonomy" id="1448266"/>
    <lineage>
        <taxon>Bacteria</taxon>
        <taxon>Bacillati</taxon>
        <taxon>Actinomycetota</taxon>
        <taxon>Actinomycetes</taxon>
        <taxon>Mycobacteriales</taxon>
        <taxon>Corynebacteriaceae</taxon>
        <taxon>Corynebacterium</taxon>
    </lineage>
</organism>
<evidence type="ECO:0000313" key="2">
    <source>
        <dbReference type="EMBL" id="TNL98781.1"/>
    </source>
</evidence>
<dbReference type="EMBL" id="VDHJ01000004">
    <property type="protein sequence ID" value="TNL98781.1"/>
    <property type="molecule type" value="Genomic_DNA"/>
</dbReference>
<sequence length="190" mass="21262">MSDNTTATNTNNQDEVANQDNTTTSDDKATNTNDNTGAGAEMSREDLEKALAKARKEAARYRTERNDLRGDAEKYREAKEAEKSELEKAQEANARLQRDYEAMQAQNKRLQVVSRFGITEDNIDLLGNDPEKFEANAERIAALQKAEARRPGPPSDYPREYLKPGSSEPENTPDYNYLAAWPVTGPFANN</sequence>
<evidence type="ECO:0008006" key="4">
    <source>
        <dbReference type="Google" id="ProtNLM"/>
    </source>
</evidence>
<dbReference type="AlphaFoldDB" id="A0A5C4U5N0"/>